<name>A0A0B0P9U1_GOSAR</name>
<accession>A0A0B0P9U1</accession>
<dbReference type="Proteomes" id="UP000032142">
    <property type="component" value="Unassembled WGS sequence"/>
</dbReference>
<dbReference type="EMBL" id="KN419294">
    <property type="protein sequence ID" value="KHG21687.1"/>
    <property type="molecule type" value="Genomic_DNA"/>
</dbReference>
<protein>
    <submittedName>
        <fullName evidence="1">Uncharacterized protein</fullName>
    </submittedName>
</protein>
<organism evidence="1 2">
    <name type="scientific">Gossypium arboreum</name>
    <name type="common">Tree cotton</name>
    <name type="synonym">Gossypium nanking</name>
    <dbReference type="NCBI Taxonomy" id="29729"/>
    <lineage>
        <taxon>Eukaryota</taxon>
        <taxon>Viridiplantae</taxon>
        <taxon>Streptophyta</taxon>
        <taxon>Embryophyta</taxon>
        <taxon>Tracheophyta</taxon>
        <taxon>Spermatophyta</taxon>
        <taxon>Magnoliopsida</taxon>
        <taxon>eudicotyledons</taxon>
        <taxon>Gunneridae</taxon>
        <taxon>Pentapetalae</taxon>
        <taxon>rosids</taxon>
        <taxon>malvids</taxon>
        <taxon>Malvales</taxon>
        <taxon>Malvaceae</taxon>
        <taxon>Malvoideae</taxon>
        <taxon>Gossypium</taxon>
    </lineage>
</organism>
<keyword evidence="2" id="KW-1185">Reference proteome</keyword>
<proteinExistence type="predicted"/>
<reference evidence="2" key="1">
    <citation type="submission" date="2014-09" db="EMBL/GenBank/DDBJ databases">
        <authorList>
            <person name="Mudge J."/>
            <person name="Ramaraj T."/>
            <person name="Lindquist I.E."/>
            <person name="Bharti A.K."/>
            <person name="Sundararajan A."/>
            <person name="Cameron C.T."/>
            <person name="Woodward J.E."/>
            <person name="May G.D."/>
            <person name="Brubaker C."/>
            <person name="Broadhvest J."/>
            <person name="Wilkins T.A."/>
        </authorList>
    </citation>
    <scope>NUCLEOTIDE SEQUENCE</scope>
    <source>
        <strain evidence="2">cv. AKA8401</strain>
    </source>
</reference>
<sequence>MYRQWSRFKSLALSP</sequence>
<evidence type="ECO:0000313" key="1">
    <source>
        <dbReference type="EMBL" id="KHG21687.1"/>
    </source>
</evidence>
<gene>
    <name evidence="1" type="ORF">F383_27158</name>
</gene>
<evidence type="ECO:0000313" key="2">
    <source>
        <dbReference type="Proteomes" id="UP000032142"/>
    </source>
</evidence>